<dbReference type="Proteomes" id="UP001431429">
    <property type="component" value="Unassembled WGS sequence"/>
</dbReference>
<reference evidence="2" key="1">
    <citation type="submission" date="2022-06" db="EMBL/GenBank/DDBJ databases">
        <title>Genome public.</title>
        <authorList>
            <person name="Sun Q."/>
        </authorList>
    </citation>
    <scope>NUCLEOTIDE SEQUENCE</scope>
    <source>
        <strain evidence="2">CWNU-1</strain>
    </source>
</reference>
<dbReference type="EMBL" id="JAMQAW010000009">
    <property type="protein sequence ID" value="MCM2388921.1"/>
    <property type="molecule type" value="Genomic_DNA"/>
</dbReference>
<organism evidence="2 3">
    <name type="scientific">Streptomyces albipurpureus</name>
    <dbReference type="NCBI Taxonomy" id="2897419"/>
    <lineage>
        <taxon>Bacteria</taxon>
        <taxon>Bacillati</taxon>
        <taxon>Actinomycetota</taxon>
        <taxon>Actinomycetes</taxon>
        <taxon>Kitasatosporales</taxon>
        <taxon>Streptomycetaceae</taxon>
        <taxon>Streptomyces</taxon>
    </lineage>
</organism>
<keyword evidence="3" id="KW-1185">Reference proteome</keyword>
<accession>A0ABT0UKN0</accession>
<evidence type="ECO:0000313" key="2">
    <source>
        <dbReference type="EMBL" id="MCM2388921.1"/>
    </source>
</evidence>
<sequence>MKQNIRDTLLICAAPVVVLLVGLLTVSSSQTTTDASGRTTTTSGLADAPAMIVYAVALASLAVSVLVLRRIRRSHER</sequence>
<keyword evidence="1" id="KW-0472">Membrane</keyword>
<name>A0ABT0UKN0_9ACTN</name>
<evidence type="ECO:0008006" key="4">
    <source>
        <dbReference type="Google" id="ProtNLM"/>
    </source>
</evidence>
<evidence type="ECO:0000313" key="3">
    <source>
        <dbReference type="Proteomes" id="UP001431429"/>
    </source>
</evidence>
<protein>
    <recommendedName>
        <fullName evidence="4">Secreted protein</fullName>
    </recommendedName>
</protein>
<proteinExistence type="predicted"/>
<dbReference type="RefSeq" id="WP_250919264.1">
    <property type="nucleotide sequence ID" value="NZ_JAMQAW010000009.1"/>
</dbReference>
<keyword evidence="1" id="KW-1133">Transmembrane helix</keyword>
<keyword evidence="1" id="KW-0812">Transmembrane</keyword>
<evidence type="ECO:0000256" key="1">
    <source>
        <dbReference type="SAM" id="Phobius"/>
    </source>
</evidence>
<feature type="transmembrane region" description="Helical" evidence="1">
    <location>
        <begin position="48"/>
        <end position="68"/>
    </location>
</feature>
<gene>
    <name evidence="2" type="ORF">NBG84_11560</name>
</gene>
<comment type="caution">
    <text evidence="2">The sequence shown here is derived from an EMBL/GenBank/DDBJ whole genome shotgun (WGS) entry which is preliminary data.</text>
</comment>